<name>A0AA87MSX4_9LEPT</name>
<gene>
    <name evidence="1" type="ORF">LEP1GSC125_0871</name>
</gene>
<proteinExistence type="predicted"/>
<protein>
    <submittedName>
        <fullName evidence="1">Uncharacterized protein</fullName>
    </submittedName>
</protein>
<comment type="caution">
    <text evidence="1">The sequence shown here is derived from an EMBL/GenBank/DDBJ whole genome shotgun (WGS) entry which is preliminary data.</text>
</comment>
<dbReference type="Proteomes" id="UP000001343">
    <property type="component" value="Unassembled WGS sequence"/>
</dbReference>
<evidence type="ECO:0000313" key="2">
    <source>
        <dbReference type="Proteomes" id="UP000001343"/>
    </source>
</evidence>
<dbReference type="EMBL" id="AKWM02000002">
    <property type="protein sequence ID" value="EKS02274.1"/>
    <property type="molecule type" value="Genomic_DNA"/>
</dbReference>
<dbReference type="AlphaFoldDB" id="A0AA87MSX4"/>
<reference evidence="1 2" key="1">
    <citation type="journal article" date="2014" name="Int. J. Syst. Evol. Microbiol.">
        <title>Leptospira mayottensis sp. nov., a pathogenic species of the genus Leptospira isolated from humans.</title>
        <authorList>
            <person name="Bourhy P."/>
            <person name="Collet L."/>
            <person name="Brisse S."/>
            <person name="Picardeau M."/>
        </authorList>
    </citation>
    <scope>NUCLEOTIDE SEQUENCE [LARGE SCALE GENOMIC DNA]</scope>
    <source>
        <strain evidence="1 2">200901122</strain>
    </source>
</reference>
<accession>A0AA87MSX4</accession>
<evidence type="ECO:0000313" key="1">
    <source>
        <dbReference type="EMBL" id="EKS02274.1"/>
    </source>
</evidence>
<sequence length="75" mass="9107">MSYRRLQLQRKADSPIKFNQIQNPFVCDSKNVEVPVKFEVFTVLTWFRNVETSSKKHDYYSLRLRILFLILSYFI</sequence>
<organism evidence="1 2">
    <name type="scientific">Leptospira mayottensis 200901122</name>
    <dbReference type="NCBI Taxonomy" id="1193010"/>
    <lineage>
        <taxon>Bacteria</taxon>
        <taxon>Pseudomonadati</taxon>
        <taxon>Spirochaetota</taxon>
        <taxon>Spirochaetia</taxon>
        <taxon>Leptospirales</taxon>
        <taxon>Leptospiraceae</taxon>
        <taxon>Leptospira</taxon>
    </lineage>
</organism>